<dbReference type="PATRIC" id="fig|320787.5.peg.1092"/>
<proteinExistence type="predicted"/>
<keyword evidence="1" id="KW-1133">Transmembrane helix</keyword>
<sequence>MNEYLITFAGIYFLCLFKFIAGPLLGAAAGYGLLEIVIVTVSGMMTSVILFTFLGEWFKTNWTIIIKKKQKRFSKRTRNIIKIWKKFGIWGIAFLTPLILTPIGGTVVLTSFGIAKRKILFTMLVSAFFWAFVFGLSIEELLKIPFLKSLWT</sequence>
<protein>
    <recommendedName>
        <fullName evidence="4">Small multi-drug export protein</fullName>
    </recommendedName>
</protein>
<evidence type="ECO:0008006" key="4">
    <source>
        <dbReference type="Google" id="ProtNLM"/>
    </source>
</evidence>
<dbReference type="STRING" id="320787.CA2015_0977"/>
<gene>
    <name evidence="2" type="ORF">CA2015_0977</name>
</gene>
<keyword evidence="3" id="KW-1185">Reference proteome</keyword>
<dbReference type="RefSeq" id="WP_048640877.1">
    <property type="nucleotide sequence ID" value="NZ_CAXBGM010000036.1"/>
</dbReference>
<dbReference type="KEGG" id="camu:CA2015_0977"/>
<keyword evidence="1" id="KW-0812">Transmembrane</keyword>
<dbReference type="AlphaFoldDB" id="A0A0H4PQ89"/>
<feature type="transmembrane region" description="Helical" evidence="1">
    <location>
        <begin position="87"/>
        <end position="113"/>
    </location>
</feature>
<evidence type="ECO:0000313" key="2">
    <source>
        <dbReference type="EMBL" id="AKP50432.1"/>
    </source>
</evidence>
<evidence type="ECO:0000256" key="1">
    <source>
        <dbReference type="SAM" id="Phobius"/>
    </source>
</evidence>
<dbReference type="Proteomes" id="UP000036520">
    <property type="component" value="Chromosome"/>
</dbReference>
<feature type="transmembrane region" description="Helical" evidence="1">
    <location>
        <begin position="36"/>
        <end position="66"/>
    </location>
</feature>
<reference evidence="2 3" key="1">
    <citation type="submission" date="2015-07" db="EMBL/GenBank/DDBJ databases">
        <authorList>
            <person name="Kim K.M."/>
        </authorList>
    </citation>
    <scope>NUCLEOTIDE SEQUENCE [LARGE SCALE GENOMIC DNA]</scope>
    <source>
        <strain evidence="2 3">KCTC 12363</strain>
    </source>
</reference>
<organism evidence="2 3">
    <name type="scientific">Cyclobacterium amurskyense</name>
    <dbReference type="NCBI Taxonomy" id="320787"/>
    <lineage>
        <taxon>Bacteria</taxon>
        <taxon>Pseudomonadati</taxon>
        <taxon>Bacteroidota</taxon>
        <taxon>Cytophagia</taxon>
        <taxon>Cytophagales</taxon>
        <taxon>Cyclobacteriaceae</taxon>
        <taxon>Cyclobacterium</taxon>
    </lineage>
</organism>
<dbReference type="EMBL" id="CP012040">
    <property type="protein sequence ID" value="AKP50432.1"/>
    <property type="molecule type" value="Genomic_DNA"/>
</dbReference>
<feature type="transmembrane region" description="Helical" evidence="1">
    <location>
        <begin position="119"/>
        <end position="138"/>
    </location>
</feature>
<accession>A0A0H4PQ89</accession>
<evidence type="ECO:0000313" key="3">
    <source>
        <dbReference type="Proteomes" id="UP000036520"/>
    </source>
</evidence>
<name>A0A0H4PQ89_9BACT</name>
<keyword evidence="1" id="KW-0472">Membrane</keyword>
<dbReference type="OrthoDB" id="1467737at2"/>